<dbReference type="Proteomes" id="UP000253426">
    <property type="component" value="Unassembled WGS sequence"/>
</dbReference>
<keyword evidence="3" id="KW-1185">Reference proteome</keyword>
<evidence type="ECO:0000313" key="2">
    <source>
        <dbReference type="EMBL" id="RBP40519.1"/>
    </source>
</evidence>
<dbReference type="InterPro" id="IPR021327">
    <property type="entry name" value="DUF2934"/>
</dbReference>
<dbReference type="AlphaFoldDB" id="A0A366HF27"/>
<dbReference type="RefSeq" id="WP_113960380.1">
    <property type="nucleotide sequence ID" value="NZ_QNRR01000008.1"/>
</dbReference>
<sequence length="94" mass="10461">MLPSCESGGGDFPSKGDRMEDNINITGDSRAQRHSSMEMEIAVRAYELWQIAGEPSGRDLDFWFMAEGELQAEKQPEPAWEDAARKQAMPEALG</sequence>
<comment type="caution">
    <text evidence="2">The sequence shown here is derived from an EMBL/GenBank/DDBJ whole genome shotgun (WGS) entry which is preliminary data.</text>
</comment>
<feature type="region of interest" description="Disordered" evidence="1">
    <location>
        <begin position="72"/>
        <end position="94"/>
    </location>
</feature>
<dbReference type="OrthoDB" id="200347at2"/>
<reference evidence="2 3" key="1">
    <citation type="submission" date="2018-06" db="EMBL/GenBank/DDBJ databases">
        <title>Genomic Encyclopedia of Type Strains, Phase IV (KMG-IV): sequencing the most valuable type-strain genomes for metagenomic binning, comparative biology and taxonomic classification.</title>
        <authorList>
            <person name="Goeker M."/>
        </authorList>
    </citation>
    <scope>NUCLEOTIDE SEQUENCE [LARGE SCALE GENOMIC DNA]</scope>
    <source>
        <strain evidence="2 3">DSM 25532</strain>
    </source>
</reference>
<name>A0A366HF27_9BACT</name>
<evidence type="ECO:0000313" key="3">
    <source>
        <dbReference type="Proteomes" id="UP000253426"/>
    </source>
</evidence>
<dbReference type="Pfam" id="PF11154">
    <property type="entry name" value="DUF2934"/>
    <property type="match status" value="1"/>
</dbReference>
<proteinExistence type="predicted"/>
<accession>A0A366HF27</accession>
<protein>
    <submittedName>
        <fullName evidence="2">DUF2934 family protein</fullName>
    </submittedName>
</protein>
<evidence type="ECO:0000256" key="1">
    <source>
        <dbReference type="SAM" id="MobiDB-lite"/>
    </source>
</evidence>
<gene>
    <name evidence="2" type="ORF">DES53_108226</name>
</gene>
<dbReference type="EMBL" id="QNRR01000008">
    <property type="protein sequence ID" value="RBP40519.1"/>
    <property type="molecule type" value="Genomic_DNA"/>
</dbReference>
<organism evidence="2 3">
    <name type="scientific">Roseimicrobium gellanilyticum</name>
    <dbReference type="NCBI Taxonomy" id="748857"/>
    <lineage>
        <taxon>Bacteria</taxon>
        <taxon>Pseudomonadati</taxon>
        <taxon>Verrucomicrobiota</taxon>
        <taxon>Verrucomicrobiia</taxon>
        <taxon>Verrucomicrobiales</taxon>
        <taxon>Verrucomicrobiaceae</taxon>
        <taxon>Roseimicrobium</taxon>
    </lineage>
</organism>
<feature type="region of interest" description="Disordered" evidence="1">
    <location>
        <begin position="1"/>
        <end position="34"/>
    </location>
</feature>